<evidence type="ECO:0000313" key="3">
    <source>
        <dbReference type="Proteomes" id="UP000034325"/>
    </source>
</evidence>
<organism evidence="2 3">
    <name type="scientific">Candidatus Woesebacteria bacterium GW2011_GWA1_39_12</name>
    <dbReference type="NCBI Taxonomy" id="1618549"/>
    <lineage>
        <taxon>Bacteria</taxon>
        <taxon>Candidatus Woeseibacteriota</taxon>
    </lineage>
</organism>
<proteinExistence type="predicted"/>
<feature type="compositionally biased region" description="Low complexity" evidence="1">
    <location>
        <begin position="255"/>
        <end position="270"/>
    </location>
</feature>
<dbReference type="AlphaFoldDB" id="A0A0G0M0L9"/>
<comment type="caution">
    <text evidence="2">The sequence shown here is derived from an EMBL/GenBank/DDBJ whole genome shotgun (WGS) entry which is preliminary data.</text>
</comment>
<reference evidence="2 3" key="1">
    <citation type="journal article" date="2015" name="Nature">
        <title>rRNA introns, odd ribosomes, and small enigmatic genomes across a large radiation of phyla.</title>
        <authorList>
            <person name="Brown C.T."/>
            <person name="Hug L.A."/>
            <person name="Thomas B.C."/>
            <person name="Sharon I."/>
            <person name="Castelle C.J."/>
            <person name="Singh A."/>
            <person name="Wilkins M.J."/>
            <person name="Williams K.H."/>
            <person name="Banfield J.F."/>
        </authorList>
    </citation>
    <scope>NUCLEOTIDE SEQUENCE [LARGE SCALE GENOMIC DNA]</scope>
</reference>
<dbReference type="SUPFAM" id="SSF64182">
    <property type="entry name" value="DHH phosphoesterases"/>
    <property type="match status" value="1"/>
</dbReference>
<gene>
    <name evidence="2" type="ORF">UT23_C0009G0027</name>
</gene>
<protein>
    <recommendedName>
        <fullName evidence="4">Exopolyphosphatase-related protein</fullName>
    </recommendedName>
</protein>
<dbReference type="Proteomes" id="UP000034325">
    <property type="component" value="Unassembled WGS sequence"/>
</dbReference>
<dbReference type="PANTHER" id="PTHR47618">
    <property type="entry name" value="BIFUNCTIONAL OLIGORIBONUCLEASE AND PAP PHOSPHATASE NRNA"/>
    <property type="match status" value="1"/>
</dbReference>
<dbReference type="InterPro" id="IPR051319">
    <property type="entry name" value="Oligoribo/pAp-PDE_c-di-AMP_PDE"/>
</dbReference>
<dbReference type="InterPro" id="IPR038763">
    <property type="entry name" value="DHH_sf"/>
</dbReference>
<dbReference type="EMBL" id="LBWA01000009">
    <property type="protein sequence ID" value="KKQ97698.1"/>
    <property type="molecule type" value="Genomic_DNA"/>
</dbReference>
<feature type="region of interest" description="Disordered" evidence="1">
    <location>
        <begin position="233"/>
        <end position="317"/>
    </location>
</feature>
<dbReference type="Gene3D" id="3.90.1640.10">
    <property type="entry name" value="inorganic pyrophosphatase (n-terminal core)"/>
    <property type="match status" value="1"/>
</dbReference>
<accession>A0A0G0M0L9</accession>
<evidence type="ECO:0000256" key="1">
    <source>
        <dbReference type="SAM" id="MobiDB-lite"/>
    </source>
</evidence>
<sequence length="317" mass="34924">MENSFKSIIDQSKSILILLPTRPYFDQVAAGLSLYLSLRDTKDIQISSPTPMTVEFNRLIGVNRIAQELGNKNLVIRFVDYKANDIERVSYDIEDGQFRLSVIPKQSINPPSKDQVELFYSGISADMIILIGGANESHFPATSSKELVGAKLIHIGTRDISLSSNKSFISFSHPASSICEVIAGLIKESGLSFNEDIATNILMGIEDASNNFTDSTVTAETFAVVAELMRAGGKRTSAQPTPQRENFPPGAIPGMQYRMQTPQQTYQQQQPEEKTGNAQTQDQGNEKTTEVLEEINDENPPNDWLAAPKIYKGTSIS</sequence>
<dbReference type="PANTHER" id="PTHR47618:SF1">
    <property type="entry name" value="BIFUNCTIONAL OLIGORIBONUCLEASE AND PAP PHOSPHATASE NRNA"/>
    <property type="match status" value="1"/>
</dbReference>
<name>A0A0G0M0L9_9BACT</name>
<evidence type="ECO:0008006" key="4">
    <source>
        <dbReference type="Google" id="ProtNLM"/>
    </source>
</evidence>
<evidence type="ECO:0000313" key="2">
    <source>
        <dbReference type="EMBL" id="KKQ97698.1"/>
    </source>
</evidence>